<proteinExistence type="inferred from homology"/>
<evidence type="ECO:0000256" key="1">
    <source>
        <dbReference type="ARBA" id="ARBA00022801"/>
    </source>
</evidence>
<evidence type="ECO:0000259" key="3">
    <source>
        <dbReference type="Pfam" id="PF00561"/>
    </source>
</evidence>
<name>A0ABX7P754_9BACT</name>
<dbReference type="GO" id="GO:0016787">
    <property type="term" value="F:hydrolase activity"/>
    <property type="evidence" value="ECO:0007669"/>
    <property type="project" value="UniProtKB-KW"/>
</dbReference>
<dbReference type="Pfam" id="PF08386">
    <property type="entry name" value="Abhydrolase_4"/>
    <property type="match status" value="1"/>
</dbReference>
<dbReference type="InterPro" id="IPR000073">
    <property type="entry name" value="AB_hydrolase_1"/>
</dbReference>
<dbReference type="EMBL" id="CP071090">
    <property type="protein sequence ID" value="QSQ26298.1"/>
    <property type="molecule type" value="Genomic_DNA"/>
</dbReference>
<dbReference type="InterPro" id="IPR029058">
    <property type="entry name" value="AB_hydrolase_fold"/>
</dbReference>
<sequence length="289" mass="30973">MWGLGVVLLAAVGVLGLKAFRTYRYQAAVLHPAPSSAVVPEELKDPRLRDVTLTTPRGLEIRGWYIPPTRGSAIVFLHGSPSTRLDLAREAAALSRHGHGVLLIDMPGHGESQGPPTWGAEHRAALESALDFLSHQPDVDASRIGVFGFSMGCAVAVRVAAGDQRIAALALAGAYTRLEDQLRYEFRSWGPVTYLPAIAANRDAGLPVDELRNEDYVPHLSPRPVLYIAGTADQAVPPSMAERLYALSGEPRELYLVQGAGHGHYADAGGDAYLAKVCAFFDKALAPHA</sequence>
<evidence type="ECO:0000259" key="4">
    <source>
        <dbReference type="Pfam" id="PF08386"/>
    </source>
</evidence>
<evidence type="ECO:0000256" key="2">
    <source>
        <dbReference type="ARBA" id="ARBA00038115"/>
    </source>
</evidence>
<feature type="domain" description="Peptidase S33 tripeptidyl aminopeptidase-like C-terminal" evidence="4">
    <location>
        <begin position="204"/>
        <end position="288"/>
    </location>
</feature>
<dbReference type="Gene3D" id="3.40.50.1820">
    <property type="entry name" value="alpha/beta hydrolase"/>
    <property type="match status" value="1"/>
</dbReference>
<keyword evidence="6" id="KW-1185">Reference proteome</keyword>
<dbReference type="Proteomes" id="UP000662747">
    <property type="component" value="Chromosome"/>
</dbReference>
<keyword evidence="1 5" id="KW-0378">Hydrolase</keyword>
<reference evidence="5 6" key="1">
    <citation type="submission" date="2021-02" db="EMBL/GenBank/DDBJ databases">
        <title>De Novo genome assembly of isolated myxobacteria.</title>
        <authorList>
            <person name="Stevens D.C."/>
        </authorList>
    </citation>
    <scope>NUCLEOTIDE SEQUENCE [LARGE SCALE GENOMIC DNA]</scope>
    <source>
        <strain evidence="6">SCPEA02</strain>
    </source>
</reference>
<dbReference type="PANTHER" id="PTHR22946:SF9">
    <property type="entry name" value="POLYKETIDE TRANSFERASE AF380"/>
    <property type="match status" value="1"/>
</dbReference>
<organism evidence="5 6">
    <name type="scientific">Pyxidicoccus parkwayensis</name>
    <dbReference type="NCBI Taxonomy" id="2813578"/>
    <lineage>
        <taxon>Bacteria</taxon>
        <taxon>Pseudomonadati</taxon>
        <taxon>Myxococcota</taxon>
        <taxon>Myxococcia</taxon>
        <taxon>Myxococcales</taxon>
        <taxon>Cystobacterineae</taxon>
        <taxon>Myxococcaceae</taxon>
        <taxon>Pyxidicoccus</taxon>
    </lineage>
</organism>
<dbReference type="PANTHER" id="PTHR22946">
    <property type="entry name" value="DIENELACTONE HYDROLASE DOMAIN-CONTAINING PROTEIN-RELATED"/>
    <property type="match status" value="1"/>
</dbReference>
<dbReference type="SUPFAM" id="SSF53474">
    <property type="entry name" value="alpha/beta-Hydrolases"/>
    <property type="match status" value="1"/>
</dbReference>
<accession>A0ABX7P754</accession>
<evidence type="ECO:0000313" key="5">
    <source>
        <dbReference type="EMBL" id="QSQ26298.1"/>
    </source>
</evidence>
<gene>
    <name evidence="5" type="ORF">JY651_15780</name>
</gene>
<protein>
    <submittedName>
        <fullName evidence="5">Alpha/beta fold hydrolase</fullName>
    </submittedName>
</protein>
<dbReference type="Pfam" id="PF00561">
    <property type="entry name" value="Abhydrolase_1"/>
    <property type="match status" value="1"/>
</dbReference>
<dbReference type="InterPro" id="IPR013595">
    <property type="entry name" value="Pept_S33_TAP-like_C"/>
</dbReference>
<evidence type="ECO:0000313" key="6">
    <source>
        <dbReference type="Proteomes" id="UP000662747"/>
    </source>
</evidence>
<comment type="similarity">
    <text evidence="2">Belongs to the AB hydrolase superfamily. FUS2 hydrolase family.</text>
</comment>
<dbReference type="InterPro" id="IPR050261">
    <property type="entry name" value="FrsA_esterase"/>
</dbReference>
<dbReference type="RefSeq" id="WP_206727846.1">
    <property type="nucleotide sequence ID" value="NZ_CP071090.1"/>
</dbReference>
<feature type="domain" description="AB hydrolase-1" evidence="3">
    <location>
        <begin position="73"/>
        <end position="196"/>
    </location>
</feature>